<dbReference type="SUPFAM" id="SSF50249">
    <property type="entry name" value="Nucleic acid-binding proteins"/>
    <property type="match status" value="1"/>
</dbReference>
<dbReference type="AlphaFoldDB" id="A0AAW9PP93"/>
<proteinExistence type="inferred from homology"/>
<name>A0AAW9PP93_9CYAN</name>
<protein>
    <recommendedName>
        <fullName evidence="2 7">DNA repair protein RecO</fullName>
    </recommendedName>
    <alternativeName>
        <fullName evidence="6 7">Recombination protein O</fullName>
    </alternativeName>
</protein>
<dbReference type="RefSeq" id="WP_330482202.1">
    <property type="nucleotide sequence ID" value="NZ_JAZBJZ010000007.1"/>
</dbReference>
<comment type="similarity">
    <text evidence="1 7">Belongs to the RecO family.</text>
</comment>
<dbReference type="InterPro" id="IPR022572">
    <property type="entry name" value="DNA_rep/recomb_RecO_N"/>
</dbReference>
<evidence type="ECO:0000313" key="10">
    <source>
        <dbReference type="Proteomes" id="UP001333818"/>
    </source>
</evidence>
<organism evidence="9 10">
    <name type="scientific">Tumidithrix elongata BACA0141</name>
    <dbReference type="NCBI Taxonomy" id="2716417"/>
    <lineage>
        <taxon>Bacteria</taxon>
        <taxon>Bacillati</taxon>
        <taxon>Cyanobacteriota</taxon>
        <taxon>Cyanophyceae</taxon>
        <taxon>Pseudanabaenales</taxon>
        <taxon>Pseudanabaenaceae</taxon>
        <taxon>Tumidithrix</taxon>
        <taxon>Tumidithrix elongata</taxon>
    </lineage>
</organism>
<dbReference type="InterPro" id="IPR042242">
    <property type="entry name" value="RecO_C"/>
</dbReference>
<evidence type="ECO:0000256" key="5">
    <source>
        <dbReference type="ARBA" id="ARBA00023204"/>
    </source>
</evidence>
<evidence type="ECO:0000256" key="2">
    <source>
        <dbReference type="ARBA" id="ARBA00021310"/>
    </source>
</evidence>
<dbReference type="InterPro" id="IPR037278">
    <property type="entry name" value="ARFGAP/RecO"/>
</dbReference>
<keyword evidence="10" id="KW-1185">Reference proteome</keyword>
<evidence type="ECO:0000256" key="6">
    <source>
        <dbReference type="ARBA" id="ARBA00033409"/>
    </source>
</evidence>
<sequence length="302" mass="33435">MSRTYRTIGINLKGVAMGENDRLLTILTREHGLIRAVAAGARKHRSNMTGRSGLFVVNDLLISPGRSLDRIKHAETLQSFIGLGHNLAKLTAAQYLAELTLIQALSAQPQEELFELLTEHLIRLQNAENHRVLACLVHGVYHLLAIAGFAPQVHACCFTQEALIPPADLKWRVGFSFSGGGIVSLSGSSEVQGFSAKPLPVRSQRPETNLTETMVAELQATEYQTINRIKFTDSFSTKIDRYLNATELIAMQSLVQPELSQTVSDVHSTAWLTVERLLRAYAQYHFDKPIQSAALIDNCFNL</sequence>
<dbReference type="Proteomes" id="UP001333818">
    <property type="component" value="Unassembled WGS sequence"/>
</dbReference>
<accession>A0AAW9PP93</accession>
<reference evidence="9" key="1">
    <citation type="submission" date="2024-01" db="EMBL/GenBank/DDBJ databases">
        <title>Bank of Algae and Cyanobacteria of the Azores (BACA) strain genomes.</title>
        <authorList>
            <person name="Luz R."/>
            <person name="Cordeiro R."/>
            <person name="Fonseca A."/>
            <person name="Goncalves V."/>
        </authorList>
    </citation>
    <scope>NUCLEOTIDE SEQUENCE</scope>
    <source>
        <strain evidence="9">BACA0141</strain>
    </source>
</reference>
<dbReference type="SUPFAM" id="SSF57863">
    <property type="entry name" value="ArfGap/RecO-like zinc finger"/>
    <property type="match status" value="1"/>
</dbReference>
<comment type="caution">
    <text evidence="9">The sequence shown here is derived from an EMBL/GenBank/DDBJ whole genome shotgun (WGS) entry which is preliminary data.</text>
</comment>
<dbReference type="EMBL" id="JAZBJZ010000007">
    <property type="protein sequence ID" value="MEE3715779.1"/>
    <property type="molecule type" value="Genomic_DNA"/>
</dbReference>
<dbReference type="PANTHER" id="PTHR33991">
    <property type="entry name" value="DNA REPAIR PROTEIN RECO"/>
    <property type="match status" value="1"/>
</dbReference>
<dbReference type="Gene3D" id="2.40.50.140">
    <property type="entry name" value="Nucleic acid-binding proteins"/>
    <property type="match status" value="1"/>
</dbReference>
<evidence type="ECO:0000259" key="8">
    <source>
        <dbReference type="Pfam" id="PF11967"/>
    </source>
</evidence>
<dbReference type="Gene3D" id="1.20.1440.120">
    <property type="entry name" value="Recombination protein O, C-terminal domain"/>
    <property type="match status" value="1"/>
</dbReference>
<dbReference type="NCBIfam" id="TIGR00613">
    <property type="entry name" value="reco"/>
    <property type="match status" value="1"/>
</dbReference>
<keyword evidence="5 7" id="KW-0234">DNA repair</keyword>
<dbReference type="Pfam" id="PF02565">
    <property type="entry name" value="RecO_C"/>
    <property type="match status" value="1"/>
</dbReference>
<evidence type="ECO:0000256" key="7">
    <source>
        <dbReference type="HAMAP-Rule" id="MF_00201"/>
    </source>
</evidence>
<keyword evidence="3 7" id="KW-0227">DNA damage</keyword>
<evidence type="ECO:0000256" key="1">
    <source>
        <dbReference type="ARBA" id="ARBA00007452"/>
    </source>
</evidence>
<dbReference type="InterPro" id="IPR003717">
    <property type="entry name" value="RecO"/>
</dbReference>
<dbReference type="GO" id="GO:0006302">
    <property type="term" value="P:double-strand break repair"/>
    <property type="evidence" value="ECO:0007669"/>
    <property type="project" value="TreeGrafter"/>
</dbReference>
<dbReference type="PANTHER" id="PTHR33991:SF1">
    <property type="entry name" value="DNA REPAIR PROTEIN RECO"/>
    <property type="match status" value="1"/>
</dbReference>
<dbReference type="GO" id="GO:0043590">
    <property type="term" value="C:bacterial nucleoid"/>
    <property type="evidence" value="ECO:0007669"/>
    <property type="project" value="TreeGrafter"/>
</dbReference>
<feature type="domain" description="DNA replication/recombination mediator RecO N-terminal" evidence="8">
    <location>
        <begin position="1"/>
        <end position="80"/>
    </location>
</feature>
<dbReference type="GO" id="GO:0006310">
    <property type="term" value="P:DNA recombination"/>
    <property type="evidence" value="ECO:0007669"/>
    <property type="project" value="UniProtKB-UniRule"/>
</dbReference>
<keyword evidence="4 7" id="KW-0233">DNA recombination</keyword>
<evidence type="ECO:0000256" key="4">
    <source>
        <dbReference type="ARBA" id="ARBA00023172"/>
    </source>
</evidence>
<dbReference type="Pfam" id="PF11967">
    <property type="entry name" value="RecO_N"/>
    <property type="match status" value="1"/>
</dbReference>
<comment type="function">
    <text evidence="7">Involved in DNA repair and RecF pathway recombination.</text>
</comment>
<evidence type="ECO:0000256" key="3">
    <source>
        <dbReference type="ARBA" id="ARBA00022763"/>
    </source>
</evidence>
<dbReference type="HAMAP" id="MF_00201">
    <property type="entry name" value="RecO"/>
    <property type="match status" value="1"/>
</dbReference>
<evidence type="ECO:0000313" key="9">
    <source>
        <dbReference type="EMBL" id="MEE3715779.1"/>
    </source>
</evidence>
<dbReference type="InterPro" id="IPR012340">
    <property type="entry name" value="NA-bd_OB-fold"/>
</dbReference>
<gene>
    <name evidence="7 9" type="primary">recO</name>
    <name evidence="9" type="ORF">V2H45_03345</name>
</gene>